<dbReference type="Gene3D" id="2.60.120.260">
    <property type="entry name" value="Galactose-binding domain-like"/>
    <property type="match status" value="1"/>
</dbReference>
<dbReference type="PANTHER" id="PTHR43056">
    <property type="entry name" value="PEPTIDASE S9 PROLYL OLIGOPEPTIDASE"/>
    <property type="match status" value="1"/>
</dbReference>
<dbReference type="Gene3D" id="3.40.50.1820">
    <property type="entry name" value="alpha/beta hydrolase"/>
    <property type="match status" value="1"/>
</dbReference>
<proteinExistence type="predicted"/>
<dbReference type="SUPFAM" id="SSF53474">
    <property type="entry name" value="alpha/beta-Hydrolases"/>
    <property type="match status" value="1"/>
</dbReference>
<name>A0A6A6U6R9_9PEZI</name>
<dbReference type="Proteomes" id="UP000799302">
    <property type="component" value="Unassembled WGS sequence"/>
</dbReference>
<dbReference type="Pfam" id="PF02129">
    <property type="entry name" value="Peptidase_S15"/>
    <property type="match status" value="1"/>
</dbReference>
<evidence type="ECO:0000313" key="4">
    <source>
        <dbReference type="Proteomes" id="UP000799302"/>
    </source>
</evidence>
<dbReference type="InterPro" id="IPR008979">
    <property type="entry name" value="Galactose-bd-like_sf"/>
</dbReference>
<keyword evidence="4" id="KW-1185">Reference proteome</keyword>
<dbReference type="AlphaFoldDB" id="A0A6A6U6R9"/>
<feature type="non-terminal residue" evidence="3">
    <location>
        <position position="510"/>
    </location>
</feature>
<dbReference type="NCBIfam" id="TIGR00976">
    <property type="entry name" value="CocE_NonD"/>
    <property type="match status" value="1"/>
</dbReference>
<reference evidence="3" key="1">
    <citation type="journal article" date="2020" name="Stud. Mycol.">
        <title>101 Dothideomycetes genomes: a test case for predicting lifestyles and emergence of pathogens.</title>
        <authorList>
            <person name="Haridas S."/>
            <person name="Albert R."/>
            <person name="Binder M."/>
            <person name="Bloem J."/>
            <person name="Labutti K."/>
            <person name="Salamov A."/>
            <person name="Andreopoulos B."/>
            <person name="Baker S."/>
            <person name="Barry K."/>
            <person name="Bills G."/>
            <person name="Bluhm B."/>
            <person name="Cannon C."/>
            <person name="Castanera R."/>
            <person name="Culley D."/>
            <person name="Daum C."/>
            <person name="Ezra D."/>
            <person name="Gonzalez J."/>
            <person name="Henrissat B."/>
            <person name="Kuo A."/>
            <person name="Liang C."/>
            <person name="Lipzen A."/>
            <person name="Lutzoni F."/>
            <person name="Magnuson J."/>
            <person name="Mondo S."/>
            <person name="Nolan M."/>
            <person name="Ohm R."/>
            <person name="Pangilinan J."/>
            <person name="Park H.-J."/>
            <person name="Ramirez L."/>
            <person name="Alfaro M."/>
            <person name="Sun H."/>
            <person name="Tritt A."/>
            <person name="Yoshinaga Y."/>
            <person name="Zwiers L.-H."/>
            <person name="Turgeon B."/>
            <person name="Goodwin S."/>
            <person name="Spatafora J."/>
            <person name="Crous P."/>
            <person name="Grigoriev I."/>
        </authorList>
    </citation>
    <scope>NUCLEOTIDE SEQUENCE</scope>
    <source>
        <strain evidence="3">CBS 115976</strain>
    </source>
</reference>
<gene>
    <name evidence="3" type="ORF">BT63DRAFT_363691</name>
</gene>
<keyword evidence="1 3" id="KW-0378">Hydrolase</keyword>
<dbReference type="InterPro" id="IPR000383">
    <property type="entry name" value="Xaa-Pro-like_dom"/>
</dbReference>
<evidence type="ECO:0000256" key="1">
    <source>
        <dbReference type="ARBA" id="ARBA00022801"/>
    </source>
</evidence>
<protein>
    <submittedName>
        <fullName evidence="3">Alpha/beta-hydrolase</fullName>
    </submittedName>
</protein>
<accession>A0A6A6U6R9</accession>
<feature type="non-terminal residue" evidence="3">
    <location>
        <position position="1"/>
    </location>
</feature>
<evidence type="ECO:0000313" key="3">
    <source>
        <dbReference type="EMBL" id="KAF2666778.1"/>
    </source>
</evidence>
<dbReference type="InterPro" id="IPR050585">
    <property type="entry name" value="Xaa-Pro_dipeptidyl-ppase/CocE"/>
</dbReference>
<sequence length="510" mass="57275">YRKAQPIDSPRARYPGFKPSTTLLKSGTIRRDGARKLTCDIIFERDVAVKLRDGITIYTDVFRPANTTVKSPAIIAWGPYGKEIGGQWLDDVPGRAGVPLSMVSELQKFEAPDPAYWVAHGYIVLNPDARGAYMSEGNQTYYGRQMAEDGYDFVEWAAAQSWSNGKTAFSGNSYLAISQWFIAAEKPPHLTAIAPWEGFYDGYREAGRRGGIAQPGFGEEIVQTYAGNAYIEDHVRMQLKDDLMNPYWEDKIARIERIDVPAYVVASYTSPIHTHGSFEGFRRIATKDKWLRVHNTGEWDDYYNPAHVEDLRKFFDRYLKDIKNEWEKTPRVRYSVLDPGAKDTIDIETTEWPVPGTTFTKFYPQADKTLRSAASPKEESLSYEATQKGGEVLISFNITETTELIGYSKVKLWVEAAGSDDIELTVAVTKRKLDGTLTSGAGKVQNIAAAGLLRVSQRALDTKRSTESEPFQLHTKEELLKPGEIVPVEIALWPIGLRFRPGETMVLSIA</sequence>
<evidence type="ECO:0000259" key="2">
    <source>
        <dbReference type="SMART" id="SM00939"/>
    </source>
</evidence>
<dbReference type="Gene3D" id="1.10.3020.20">
    <property type="match status" value="1"/>
</dbReference>
<dbReference type="Pfam" id="PF08530">
    <property type="entry name" value="PepX_C"/>
    <property type="match status" value="1"/>
</dbReference>
<dbReference type="EMBL" id="MU004238">
    <property type="protein sequence ID" value="KAF2666778.1"/>
    <property type="molecule type" value="Genomic_DNA"/>
</dbReference>
<dbReference type="InterPro" id="IPR005674">
    <property type="entry name" value="CocE/Ser_esterase"/>
</dbReference>
<dbReference type="OrthoDB" id="2578740at2759"/>
<feature type="domain" description="Xaa-Pro dipeptidyl-peptidase C-terminal" evidence="2">
    <location>
        <begin position="312"/>
        <end position="510"/>
    </location>
</feature>
<dbReference type="GO" id="GO:0008239">
    <property type="term" value="F:dipeptidyl-peptidase activity"/>
    <property type="evidence" value="ECO:0007669"/>
    <property type="project" value="InterPro"/>
</dbReference>
<dbReference type="PANTHER" id="PTHR43056:SF10">
    <property type="entry name" value="COCE_NOND FAMILY, PUTATIVE (AFU_ORTHOLOGUE AFUA_7G00600)-RELATED"/>
    <property type="match status" value="1"/>
</dbReference>
<organism evidence="3 4">
    <name type="scientific">Microthyrium microscopicum</name>
    <dbReference type="NCBI Taxonomy" id="703497"/>
    <lineage>
        <taxon>Eukaryota</taxon>
        <taxon>Fungi</taxon>
        <taxon>Dikarya</taxon>
        <taxon>Ascomycota</taxon>
        <taxon>Pezizomycotina</taxon>
        <taxon>Dothideomycetes</taxon>
        <taxon>Dothideomycetes incertae sedis</taxon>
        <taxon>Microthyriales</taxon>
        <taxon>Microthyriaceae</taxon>
        <taxon>Microthyrium</taxon>
    </lineage>
</organism>
<dbReference type="SUPFAM" id="SSF49785">
    <property type="entry name" value="Galactose-binding domain-like"/>
    <property type="match status" value="1"/>
</dbReference>
<dbReference type="InterPro" id="IPR029058">
    <property type="entry name" value="AB_hydrolase_fold"/>
</dbReference>
<dbReference type="SMART" id="SM00939">
    <property type="entry name" value="PepX_C"/>
    <property type="match status" value="1"/>
</dbReference>
<dbReference type="InterPro" id="IPR013736">
    <property type="entry name" value="Xaa-Pro_dipept_C"/>
</dbReference>